<keyword evidence="2" id="KW-1185">Reference proteome</keyword>
<protein>
    <submittedName>
        <fullName evidence="1">Uncharacterized protein</fullName>
    </submittedName>
</protein>
<organism evidence="1 2">
    <name type="scientific">Glossina austeni</name>
    <name type="common">Savannah tsetse fly</name>
    <dbReference type="NCBI Taxonomy" id="7395"/>
    <lineage>
        <taxon>Eukaryota</taxon>
        <taxon>Metazoa</taxon>
        <taxon>Ecdysozoa</taxon>
        <taxon>Arthropoda</taxon>
        <taxon>Hexapoda</taxon>
        <taxon>Insecta</taxon>
        <taxon>Pterygota</taxon>
        <taxon>Neoptera</taxon>
        <taxon>Endopterygota</taxon>
        <taxon>Diptera</taxon>
        <taxon>Brachycera</taxon>
        <taxon>Muscomorpha</taxon>
        <taxon>Hippoboscoidea</taxon>
        <taxon>Glossinidae</taxon>
        <taxon>Glossina</taxon>
    </lineage>
</organism>
<dbReference type="Proteomes" id="UP000078200">
    <property type="component" value="Unassembled WGS sequence"/>
</dbReference>
<proteinExistence type="predicted"/>
<reference evidence="1" key="1">
    <citation type="submission" date="2020-05" db="UniProtKB">
        <authorList>
            <consortium name="EnsemblMetazoa"/>
        </authorList>
    </citation>
    <scope>IDENTIFICATION</scope>
    <source>
        <strain evidence="1">TTRI</strain>
    </source>
</reference>
<name>A0A1A9UVN3_GLOAU</name>
<accession>A0A1A9UVN3</accession>
<dbReference type="EnsemblMetazoa" id="GAUT017205-RA">
    <property type="protein sequence ID" value="GAUT017205-PA"/>
    <property type="gene ID" value="GAUT017205"/>
</dbReference>
<evidence type="ECO:0000313" key="1">
    <source>
        <dbReference type="EnsemblMetazoa" id="GAUT017205-PA"/>
    </source>
</evidence>
<dbReference type="AlphaFoldDB" id="A0A1A9UVN3"/>
<dbReference type="VEuPathDB" id="VectorBase:GAUT017205"/>
<sequence>MEGQPDKRQKKRVHNVCILNTHKIPHLSGYIDNIVGMSIRSLLIENGHIYFNAILKVRLNTKLKSVIGADLRTGIRVCQMTQEYTITEYRICRKLPTIMQHMRYAISDNFTQQLKKKIKQSCASSEENDNKAGQVCMNYEEPFLITTQNKSLNSRIWPRQ</sequence>
<evidence type="ECO:0000313" key="2">
    <source>
        <dbReference type="Proteomes" id="UP000078200"/>
    </source>
</evidence>